<dbReference type="InterPro" id="IPR021517">
    <property type="entry name" value="DUF3180"/>
</dbReference>
<keyword evidence="3" id="KW-1185">Reference proteome</keyword>
<sequence length="170" mass="17590">MNAQQDPDQPQNGLGLTSGRQALTSVLVGAVVGWFIVGTLQAVGKPVPVTPWSLALVMGALGAAAWVYSRVLRRQVAESRAALPHESGVRALVLGKTLLMTGAILGGGHLVYVLAFLGSWSVPTPRERVIHGAAAIVASVICGLSGRALERACLVPPGEGPEDEETEPQG</sequence>
<feature type="transmembrane region" description="Helical" evidence="1">
    <location>
        <begin position="89"/>
        <end position="117"/>
    </location>
</feature>
<organism evidence="2 3">
    <name type="scientific">Luteococcus japonicus LSP_Lj1</name>
    <dbReference type="NCBI Taxonomy" id="1255658"/>
    <lineage>
        <taxon>Bacteria</taxon>
        <taxon>Bacillati</taxon>
        <taxon>Actinomycetota</taxon>
        <taxon>Actinomycetes</taxon>
        <taxon>Propionibacteriales</taxon>
        <taxon>Propionibacteriaceae</taxon>
        <taxon>Luteococcus</taxon>
    </lineage>
</organism>
<dbReference type="EMBL" id="FUKQ01000006">
    <property type="protein sequence ID" value="SJN17647.1"/>
    <property type="molecule type" value="Genomic_DNA"/>
</dbReference>
<gene>
    <name evidence="2" type="ORF">FM114_01105</name>
</gene>
<dbReference type="RefSeq" id="WP_179110538.1">
    <property type="nucleotide sequence ID" value="NZ_FUKQ01000006.1"/>
</dbReference>
<name>A0A1R4ICS2_9ACTN</name>
<protein>
    <submittedName>
        <fullName evidence="2">Secreted protein</fullName>
    </submittedName>
</protein>
<evidence type="ECO:0000313" key="2">
    <source>
        <dbReference type="EMBL" id="SJN17647.1"/>
    </source>
</evidence>
<evidence type="ECO:0000313" key="3">
    <source>
        <dbReference type="Proteomes" id="UP000188342"/>
    </source>
</evidence>
<accession>A0A1R4ICS2</accession>
<feature type="transmembrane region" description="Helical" evidence="1">
    <location>
        <begin position="49"/>
        <end position="68"/>
    </location>
</feature>
<feature type="transmembrane region" description="Helical" evidence="1">
    <location>
        <begin position="129"/>
        <end position="149"/>
    </location>
</feature>
<dbReference type="Pfam" id="PF11377">
    <property type="entry name" value="DUF3180"/>
    <property type="match status" value="1"/>
</dbReference>
<reference evidence="2 3" key="1">
    <citation type="submission" date="2017-02" db="EMBL/GenBank/DDBJ databases">
        <authorList>
            <person name="Peterson S.W."/>
        </authorList>
    </citation>
    <scope>NUCLEOTIDE SEQUENCE [LARGE SCALE GENOMIC DNA]</scope>
    <source>
        <strain evidence="2 3">LSP_Lj1</strain>
    </source>
</reference>
<evidence type="ECO:0000256" key="1">
    <source>
        <dbReference type="SAM" id="Phobius"/>
    </source>
</evidence>
<proteinExistence type="predicted"/>
<keyword evidence="1" id="KW-0812">Transmembrane</keyword>
<dbReference type="Proteomes" id="UP000188342">
    <property type="component" value="Unassembled WGS sequence"/>
</dbReference>
<feature type="transmembrane region" description="Helical" evidence="1">
    <location>
        <begin position="22"/>
        <end position="43"/>
    </location>
</feature>
<dbReference type="STRING" id="1255658.FM114_01105"/>
<keyword evidence="1" id="KW-0472">Membrane</keyword>
<keyword evidence="1" id="KW-1133">Transmembrane helix</keyword>
<dbReference type="AlphaFoldDB" id="A0A1R4ICS2"/>